<name>A0ABR6ZSN0_9BURK</name>
<organism evidence="1 2">
    <name type="scientific">Undibacterium hunanense</name>
    <dbReference type="NCBI Taxonomy" id="2762292"/>
    <lineage>
        <taxon>Bacteria</taxon>
        <taxon>Pseudomonadati</taxon>
        <taxon>Pseudomonadota</taxon>
        <taxon>Betaproteobacteria</taxon>
        <taxon>Burkholderiales</taxon>
        <taxon>Oxalobacteraceae</taxon>
        <taxon>Undibacterium</taxon>
    </lineage>
</organism>
<dbReference type="Proteomes" id="UP000650424">
    <property type="component" value="Unassembled WGS sequence"/>
</dbReference>
<evidence type="ECO:0000313" key="2">
    <source>
        <dbReference type="Proteomes" id="UP000650424"/>
    </source>
</evidence>
<dbReference type="EMBL" id="JACOGF010000007">
    <property type="protein sequence ID" value="MBC3918862.1"/>
    <property type="molecule type" value="Genomic_DNA"/>
</dbReference>
<keyword evidence="2" id="KW-1185">Reference proteome</keyword>
<sequence length="90" mass="9836">MNKLLWRTGKVTELPDLLMLATLEKSAAVGAATVYHFKHDGQEKLAISLPDGQALIIEALSSTRPRRRRIDPLKADQADALSETAVLPSD</sequence>
<protein>
    <submittedName>
        <fullName evidence="1">Uncharacterized protein</fullName>
    </submittedName>
</protein>
<accession>A0ABR6ZSN0</accession>
<gene>
    <name evidence="1" type="ORF">H8L32_15330</name>
</gene>
<evidence type="ECO:0000313" key="1">
    <source>
        <dbReference type="EMBL" id="MBC3918862.1"/>
    </source>
</evidence>
<proteinExistence type="predicted"/>
<dbReference type="RefSeq" id="WP_186948119.1">
    <property type="nucleotide sequence ID" value="NZ_JACOGF010000007.1"/>
</dbReference>
<reference evidence="1 2" key="1">
    <citation type="submission" date="2020-08" db="EMBL/GenBank/DDBJ databases">
        <title>Novel species isolated from subtropical streams in China.</title>
        <authorList>
            <person name="Lu H."/>
        </authorList>
    </citation>
    <scope>NUCLEOTIDE SEQUENCE [LARGE SCALE GENOMIC DNA]</scope>
    <source>
        <strain evidence="1 2">CY18W</strain>
    </source>
</reference>
<comment type="caution">
    <text evidence="1">The sequence shown here is derived from an EMBL/GenBank/DDBJ whole genome shotgun (WGS) entry which is preliminary data.</text>
</comment>